<name>A0A6C0K948_9ZZZZ</name>
<sequence>MSIPSFIAPLLRRPEALLQQIAENPGDMADAALMMITSSATNDYLEKIGAEAIGARHLSAKLGADGMMPDGTEVEIKPRKSKTPNATSCGVVNDDTPMKLKKSVESDPLLVVINATTESRVNWAVVTRFKYWNNARYAKIVKNLGITASDGWKWSLAELPYEPTDLASCLTDLNARHAAHRYVRSSDLHLSVLLKIPHEERNIWVHPDVPHKSLPKVIQQLL</sequence>
<organism evidence="1">
    <name type="scientific">viral metagenome</name>
    <dbReference type="NCBI Taxonomy" id="1070528"/>
    <lineage>
        <taxon>unclassified sequences</taxon>
        <taxon>metagenomes</taxon>
        <taxon>organismal metagenomes</taxon>
    </lineage>
</organism>
<proteinExistence type="predicted"/>
<reference evidence="1" key="1">
    <citation type="journal article" date="2020" name="Nature">
        <title>Giant virus diversity and host interactions through global metagenomics.</title>
        <authorList>
            <person name="Schulz F."/>
            <person name="Roux S."/>
            <person name="Paez-Espino D."/>
            <person name="Jungbluth S."/>
            <person name="Walsh D.A."/>
            <person name="Denef V.J."/>
            <person name="McMahon K.D."/>
            <person name="Konstantinidis K.T."/>
            <person name="Eloe-Fadrosh E.A."/>
            <person name="Kyrpides N.C."/>
            <person name="Woyke T."/>
        </authorList>
    </citation>
    <scope>NUCLEOTIDE SEQUENCE</scope>
    <source>
        <strain evidence="1">GVMAG-S-1101178-127</strain>
    </source>
</reference>
<protein>
    <submittedName>
        <fullName evidence="1">Uncharacterized protein</fullName>
    </submittedName>
</protein>
<dbReference type="AlphaFoldDB" id="A0A6C0K948"/>
<evidence type="ECO:0000313" key="1">
    <source>
        <dbReference type="EMBL" id="QHU13330.1"/>
    </source>
</evidence>
<dbReference type="EMBL" id="MN740817">
    <property type="protein sequence ID" value="QHU13330.1"/>
    <property type="molecule type" value="Genomic_DNA"/>
</dbReference>
<accession>A0A6C0K948</accession>